<accession>A0A2A2K9M5</accession>
<feature type="region of interest" description="Disordered" evidence="1">
    <location>
        <begin position="86"/>
        <end position="112"/>
    </location>
</feature>
<evidence type="ECO:0000313" key="2">
    <source>
        <dbReference type="EMBL" id="PAV70625.1"/>
    </source>
</evidence>
<dbReference type="Proteomes" id="UP000218231">
    <property type="component" value="Unassembled WGS sequence"/>
</dbReference>
<feature type="compositionally biased region" description="Basic and acidic residues" evidence="1">
    <location>
        <begin position="1"/>
        <end position="21"/>
    </location>
</feature>
<gene>
    <name evidence="2" type="ORF">WR25_02034</name>
</gene>
<sequence length="142" mass="16800">MVYEMTNKEEPQVRMRGDRPPSENPNASAHAALARGLEALNEGELGEETEEFRKLDSQIDLLNNYMTKMEEKLKVHNDKIMETLKQQKEEREKRRRSFHERMTQNQSEDNEFRKQMENIMKRVDSVRKRQSTTEVPPLNGHA</sequence>
<dbReference type="OrthoDB" id="5868102at2759"/>
<reference evidence="2 3" key="1">
    <citation type="journal article" date="2017" name="Curr. Biol.">
        <title>Genome architecture and evolution of a unichromosomal asexual nematode.</title>
        <authorList>
            <person name="Fradin H."/>
            <person name="Zegar C."/>
            <person name="Gutwein M."/>
            <person name="Lucas J."/>
            <person name="Kovtun M."/>
            <person name="Corcoran D."/>
            <person name="Baugh L.R."/>
            <person name="Kiontke K."/>
            <person name="Gunsalus K."/>
            <person name="Fitch D.H."/>
            <person name="Piano F."/>
        </authorList>
    </citation>
    <scope>NUCLEOTIDE SEQUENCE [LARGE SCALE GENOMIC DNA]</scope>
    <source>
        <strain evidence="2">PF1309</strain>
    </source>
</reference>
<proteinExistence type="predicted"/>
<name>A0A2A2K9M5_9BILA</name>
<dbReference type="STRING" id="2018661.A0A2A2K9M5"/>
<dbReference type="EMBL" id="LIAE01009236">
    <property type="protein sequence ID" value="PAV70625.1"/>
    <property type="molecule type" value="Genomic_DNA"/>
</dbReference>
<dbReference type="AlphaFoldDB" id="A0A2A2K9M5"/>
<comment type="caution">
    <text evidence="2">The sequence shown here is derived from an EMBL/GenBank/DDBJ whole genome shotgun (WGS) entry which is preliminary data.</text>
</comment>
<protein>
    <submittedName>
        <fullName evidence="2">Uncharacterized protein</fullName>
    </submittedName>
</protein>
<organism evidence="2 3">
    <name type="scientific">Diploscapter pachys</name>
    <dbReference type="NCBI Taxonomy" id="2018661"/>
    <lineage>
        <taxon>Eukaryota</taxon>
        <taxon>Metazoa</taxon>
        <taxon>Ecdysozoa</taxon>
        <taxon>Nematoda</taxon>
        <taxon>Chromadorea</taxon>
        <taxon>Rhabditida</taxon>
        <taxon>Rhabditina</taxon>
        <taxon>Rhabditomorpha</taxon>
        <taxon>Rhabditoidea</taxon>
        <taxon>Rhabditidae</taxon>
        <taxon>Diploscapter</taxon>
    </lineage>
</organism>
<keyword evidence="3" id="KW-1185">Reference proteome</keyword>
<feature type="region of interest" description="Disordered" evidence="1">
    <location>
        <begin position="1"/>
        <end position="29"/>
    </location>
</feature>
<evidence type="ECO:0000313" key="3">
    <source>
        <dbReference type="Proteomes" id="UP000218231"/>
    </source>
</evidence>
<evidence type="ECO:0000256" key="1">
    <source>
        <dbReference type="SAM" id="MobiDB-lite"/>
    </source>
</evidence>